<dbReference type="RefSeq" id="WP_319842818.1">
    <property type="nucleotide sequence ID" value="NZ_JAXAFJ010000001.1"/>
</dbReference>
<dbReference type="InterPro" id="IPR050950">
    <property type="entry name" value="HTH-type_LysR_regulators"/>
</dbReference>
<accession>A0ABU4RLS2</accession>
<dbReference type="Pfam" id="PF03466">
    <property type="entry name" value="LysR_substrate"/>
    <property type="match status" value="1"/>
</dbReference>
<dbReference type="InterPro" id="IPR036390">
    <property type="entry name" value="WH_DNA-bd_sf"/>
</dbReference>
<dbReference type="InterPro" id="IPR036388">
    <property type="entry name" value="WH-like_DNA-bd_sf"/>
</dbReference>
<evidence type="ECO:0000256" key="1">
    <source>
        <dbReference type="ARBA" id="ARBA00009437"/>
    </source>
</evidence>
<evidence type="ECO:0000313" key="6">
    <source>
        <dbReference type="EMBL" id="MDX6804700.1"/>
    </source>
</evidence>
<dbReference type="PANTHER" id="PTHR30419">
    <property type="entry name" value="HTH-TYPE TRANSCRIPTIONAL REGULATOR YBHD"/>
    <property type="match status" value="1"/>
</dbReference>
<dbReference type="Gene3D" id="1.10.10.10">
    <property type="entry name" value="Winged helix-like DNA-binding domain superfamily/Winged helix DNA-binding domain"/>
    <property type="match status" value="1"/>
</dbReference>
<name>A0ABU4RLS2_9HYPH</name>
<gene>
    <name evidence="6" type="ORF">SCD90_01375</name>
</gene>
<evidence type="ECO:0000256" key="4">
    <source>
        <dbReference type="ARBA" id="ARBA00023163"/>
    </source>
</evidence>
<comment type="similarity">
    <text evidence="1">Belongs to the LysR transcriptional regulatory family.</text>
</comment>
<dbReference type="InterPro" id="IPR000847">
    <property type="entry name" value="LysR_HTH_N"/>
</dbReference>
<sequence>MKHLRTLEYIASISRTGSIRRTAEQMNITPSALTRKIQDFEAELGAPVFERLPQGMRLNSAGELLVRHIRSQFSDFERLQSQIADLTGVRRGHVAIACSQAFVDHLLPEEIAAYRRQFPLVSFSMQMRDHAQGIQSLVTFEADLALLVNPPATAEMTVLMSGSYPLCAVMNRNHPLAQNGPIRLRECLQYPLAMPDRSLAIRHVLDAALARTQATADVAIESGSIEFLRNFTLREQVISFHIALAGPTREGLCLRPLHPKDVPLLALVLGYARGRSLPIAASKFAEQLSRRLAADSTG</sequence>
<evidence type="ECO:0000256" key="3">
    <source>
        <dbReference type="ARBA" id="ARBA00023125"/>
    </source>
</evidence>
<dbReference type="Pfam" id="PF00126">
    <property type="entry name" value="HTH_1"/>
    <property type="match status" value="1"/>
</dbReference>
<keyword evidence="4" id="KW-0804">Transcription</keyword>
<dbReference type="InterPro" id="IPR005119">
    <property type="entry name" value="LysR_subst-bd"/>
</dbReference>
<proteinExistence type="inferred from homology"/>
<dbReference type="EMBL" id="JAXAFJ010000001">
    <property type="protein sequence ID" value="MDX6804700.1"/>
    <property type="molecule type" value="Genomic_DNA"/>
</dbReference>
<dbReference type="Gene3D" id="3.40.190.290">
    <property type="match status" value="1"/>
</dbReference>
<dbReference type="SUPFAM" id="SSF53850">
    <property type="entry name" value="Periplasmic binding protein-like II"/>
    <property type="match status" value="1"/>
</dbReference>
<keyword evidence="3" id="KW-0238">DNA-binding</keyword>
<dbReference type="PROSITE" id="PS50931">
    <property type="entry name" value="HTH_LYSR"/>
    <property type="match status" value="1"/>
</dbReference>
<protein>
    <submittedName>
        <fullName evidence="6">LysR family transcriptional regulator</fullName>
    </submittedName>
</protein>
<keyword evidence="7" id="KW-1185">Reference proteome</keyword>
<keyword evidence="2" id="KW-0805">Transcription regulation</keyword>
<dbReference type="SUPFAM" id="SSF46785">
    <property type="entry name" value="Winged helix' DNA-binding domain"/>
    <property type="match status" value="1"/>
</dbReference>
<organism evidence="6 7">
    <name type="scientific">Terrihabitans rhizophilus</name>
    <dbReference type="NCBI Taxonomy" id="3092662"/>
    <lineage>
        <taxon>Bacteria</taxon>
        <taxon>Pseudomonadati</taxon>
        <taxon>Pseudomonadota</taxon>
        <taxon>Alphaproteobacteria</taxon>
        <taxon>Hyphomicrobiales</taxon>
        <taxon>Terrihabitans</taxon>
    </lineage>
</organism>
<feature type="domain" description="HTH lysR-type" evidence="5">
    <location>
        <begin position="1"/>
        <end position="59"/>
    </location>
</feature>
<reference evidence="6 7" key="1">
    <citation type="submission" date="2023-11" db="EMBL/GenBank/DDBJ databases">
        <authorList>
            <person name="Bao R."/>
        </authorList>
    </citation>
    <scope>NUCLEOTIDE SEQUENCE [LARGE SCALE GENOMIC DNA]</scope>
    <source>
        <strain evidence="6 7">PJ23</strain>
    </source>
</reference>
<evidence type="ECO:0000256" key="2">
    <source>
        <dbReference type="ARBA" id="ARBA00023015"/>
    </source>
</evidence>
<evidence type="ECO:0000313" key="7">
    <source>
        <dbReference type="Proteomes" id="UP001274321"/>
    </source>
</evidence>
<comment type="caution">
    <text evidence="6">The sequence shown here is derived from an EMBL/GenBank/DDBJ whole genome shotgun (WGS) entry which is preliminary data.</text>
</comment>
<evidence type="ECO:0000259" key="5">
    <source>
        <dbReference type="PROSITE" id="PS50931"/>
    </source>
</evidence>
<dbReference type="Proteomes" id="UP001274321">
    <property type="component" value="Unassembled WGS sequence"/>
</dbReference>